<comment type="caution">
    <text evidence="2">The sequence shown here is derived from an EMBL/GenBank/DDBJ whole genome shotgun (WGS) entry which is preliminary data.</text>
</comment>
<sequence>MASKRDLQALIVLAGKIDPSLAKAIKDTDKKVNGLGNSTAKFGNIASKAFGIATKAATIGAAAIGVGLVAVAKQGLDLASDLTEVQNVVDVTFGKGAEQINAFANTALKSFGLSELSAKQYTGTLGALMKSSGISSDHLIQMSENLTGLSGDFASFYNLDPAEAFEKIKSGISGETEPLRALGINMSVANLEAYALAQGIKTSWDKMSQGDQVMLRYNYLLQQSADAQGDFARTQDGYANQQRLFGEGFKQLSANIMKAALPAFTKLYEKGNQLIDSFASSPEKMGKLQDIIAKVSDTIINSIPGIVSGVGKFIAILGQVYNKATDVGQFISSNWSLIKPIILGIVGAMALWKIGSGIAAGIKSITKAYEFLGIAKSKDKAITLYLNALYLKDAVVKGTSTVATWAMVAAGSAWNVAAGIGATVTTALASAVAFLTSPIGLVILAVAALVAGIILLWQNWDQVSTWMVDVWQNKVLPVFQMVGSFFSTLWDGATAAFKGFINMAIGGINKLIAGLNKIQFQLPEWAGGQEFGINIPMIPAFAKGGFTNQPSIFGEAGPEAAIPLKRTPRSLSLLNQTAKAIGADTGGGERPTFVFAPVYSGSGSGDVSKDLEEAGDDFFDRADAWWESKRRVSFG</sequence>
<keyword evidence="1" id="KW-1133">Transmembrane helix</keyword>
<dbReference type="EMBL" id="LSFN01000032">
    <property type="protein sequence ID" value="OAB72800.1"/>
    <property type="molecule type" value="Genomic_DNA"/>
</dbReference>
<organism evidence="2 3">
    <name type="scientific">Paenibacillus crassostreae</name>
    <dbReference type="NCBI Taxonomy" id="1763538"/>
    <lineage>
        <taxon>Bacteria</taxon>
        <taxon>Bacillati</taxon>
        <taxon>Bacillota</taxon>
        <taxon>Bacilli</taxon>
        <taxon>Bacillales</taxon>
        <taxon>Paenibacillaceae</taxon>
        <taxon>Paenibacillus</taxon>
    </lineage>
</organism>
<evidence type="ECO:0000313" key="2">
    <source>
        <dbReference type="EMBL" id="OAB72800.1"/>
    </source>
</evidence>
<dbReference type="OrthoDB" id="90760at2"/>
<feature type="transmembrane region" description="Helical" evidence="1">
    <location>
        <begin position="413"/>
        <end position="433"/>
    </location>
</feature>
<gene>
    <name evidence="2" type="ORF">PNBC_15310</name>
</gene>
<name>A0A167C5E9_9BACL</name>
<keyword evidence="1" id="KW-0472">Membrane</keyword>
<evidence type="ECO:0000313" key="3">
    <source>
        <dbReference type="Proteomes" id="UP000077134"/>
    </source>
</evidence>
<accession>A0A167C5E9</accession>
<feature type="transmembrane region" description="Helical" evidence="1">
    <location>
        <begin position="439"/>
        <end position="457"/>
    </location>
</feature>
<proteinExistence type="predicted"/>
<keyword evidence="3" id="KW-1185">Reference proteome</keyword>
<evidence type="ECO:0008006" key="4">
    <source>
        <dbReference type="Google" id="ProtNLM"/>
    </source>
</evidence>
<keyword evidence="1" id="KW-0812">Transmembrane</keyword>
<dbReference type="AlphaFoldDB" id="A0A167C5E9"/>
<dbReference type="Proteomes" id="UP000077134">
    <property type="component" value="Unassembled WGS sequence"/>
</dbReference>
<dbReference type="KEGG" id="pcx:LPB68_04940"/>
<reference evidence="2 3" key="1">
    <citation type="submission" date="2016-02" db="EMBL/GenBank/DDBJ databases">
        <title>Paenibacillus sp. LPB0068, isolated from Crassostrea gigas.</title>
        <authorList>
            <person name="Shin S.-K."/>
            <person name="Yi H."/>
        </authorList>
    </citation>
    <scope>NUCLEOTIDE SEQUENCE [LARGE SCALE GENOMIC DNA]</scope>
    <source>
        <strain evidence="2 3">LPB0068</strain>
    </source>
</reference>
<feature type="transmembrane region" description="Helical" evidence="1">
    <location>
        <begin position="341"/>
        <end position="362"/>
    </location>
</feature>
<protein>
    <recommendedName>
        <fullName evidence="4">Phage tail tape measure protein</fullName>
    </recommendedName>
</protein>
<dbReference type="RefSeq" id="WP_068659630.1">
    <property type="nucleotide sequence ID" value="NZ_CP017770.1"/>
</dbReference>
<dbReference type="STRING" id="1763538.LPB68_04940"/>
<evidence type="ECO:0000256" key="1">
    <source>
        <dbReference type="SAM" id="Phobius"/>
    </source>
</evidence>